<feature type="region of interest" description="Disordered" evidence="7">
    <location>
        <begin position="391"/>
        <end position="415"/>
    </location>
</feature>
<dbReference type="InterPro" id="IPR013149">
    <property type="entry name" value="ADH-like_C"/>
</dbReference>
<evidence type="ECO:0000313" key="10">
    <source>
        <dbReference type="Proteomes" id="UP001172457"/>
    </source>
</evidence>
<gene>
    <name evidence="9" type="ORF">OSB04_020689</name>
</gene>
<dbReference type="GO" id="GO:0006631">
    <property type="term" value="P:fatty acid metabolic process"/>
    <property type="evidence" value="ECO:0007669"/>
    <property type="project" value="TreeGrafter"/>
</dbReference>
<evidence type="ECO:0000256" key="6">
    <source>
        <dbReference type="ARBA" id="ARBA00023128"/>
    </source>
</evidence>
<dbReference type="EMBL" id="JARYMX010000005">
    <property type="protein sequence ID" value="KAJ9548146.1"/>
    <property type="molecule type" value="Genomic_DNA"/>
</dbReference>
<dbReference type="AlphaFoldDB" id="A0AA38T660"/>
<dbReference type="GO" id="GO:0005739">
    <property type="term" value="C:mitochondrion"/>
    <property type="evidence" value="ECO:0007669"/>
    <property type="project" value="UniProtKB-SubCell"/>
</dbReference>
<evidence type="ECO:0000313" key="9">
    <source>
        <dbReference type="EMBL" id="KAJ9548146.1"/>
    </source>
</evidence>
<evidence type="ECO:0000256" key="1">
    <source>
        <dbReference type="ARBA" id="ARBA00004173"/>
    </source>
</evidence>
<dbReference type="InterPro" id="IPR036291">
    <property type="entry name" value="NAD(P)-bd_dom_sf"/>
</dbReference>
<evidence type="ECO:0000256" key="2">
    <source>
        <dbReference type="ARBA" id="ARBA00010371"/>
    </source>
</evidence>
<proteinExistence type="inferred from homology"/>
<accession>A0AA38T660</accession>
<dbReference type="Gene3D" id="3.40.50.720">
    <property type="entry name" value="NAD(P)-binding Rossmann-like Domain"/>
    <property type="match status" value="1"/>
</dbReference>
<evidence type="ECO:0000256" key="7">
    <source>
        <dbReference type="SAM" id="MobiDB-lite"/>
    </source>
</evidence>
<dbReference type="SUPFAM" id="SSF51735">
    <property type="entry name" value="NAD(P)-binding Rossmann-fold domains"/>
    <property type="match status" value="1"/>
</dbReference>
<sequence>MECAGFLSLKAIHGVATLSQTSGKVRAFSSLMSPQSTAIVYENHGPPDTVTKVIELPPVAVKANDVCVKMLVSPINPSDINKIEGLRRHIVIGSCLSREATCSRCWGIRGCWRSTLCRVSSTRPFSRRFGYGLPPSDGTWRTHVVKDKSLWHKIDRNTPVEYAATIAINPLTALRMIEDYVELKAGDTIVQNGATSMVGQCVIQLAKIRGIRTINIIRDRTGSDEVKEKLKKLGADEVYTESQLEMKNVKSLLGNVPEPVLGFNCVGGNAASLVLKFLRHGGTMVTYGGMAKKPVTVSTSSLVFKSIKDMRDIHGYTNNTMSILNRFIIIFGNNGSDPFPPTSTPSFVTSEHLDAISIMTPSEARAPRSNPRAGDIGAFLFQNLPRLFVLKSSKNREDSKKNREKRSPDEKDMPK</sequence>
<evidence type="ECO:0000259" key="8">
    <source>
        <dbReference type="Pfam" id="PF00107"/>
    </source>
</evidence>
<keyword evidence="10" id="KW-1185">Reference proteome</keyword>
<dbReference type="Gene3D" id="3.90.180.10">
    <property type="entry name" value="Medium-chain alcohol dehydrogenases, catalytic domain"/>
    <property type="match status" value="2"/>
</dbReference>
<reference evidence="9" key="1">
    <citation type="submission" date="2023-03" db="EMBL/GenBank/DDBJ databases">
        <title>Chromosome-scale reference genome and RAD-based genetic map of yellow starthistle (Centaurea solstitialis) reveal putative structural variation and QTLs associated with invader traits.</title>
        <authorList>
            <person name="Reatini B."/>
            <person name="Cang F.A."/>
            <person name="Jiang Q."/>
            <person name="Mckibben M.T.W."/>
            <person name="Barker M.S."/>
            <person name="Rieseberg L.H."/>
            <person name="Dlugosch K.M."/>
        </authorList>
    </citation>
    <scope>NUCLEOTIDE SEQUENCE</scope>
    <source>
        <strain evidence="9">CAN-66</strain>
        <tissue evidence="9">Leaf</tissue>
    </source>
</reference>
<evidence type="ECO:0000256" key="5">
    <source>
        <dbReference type="ARBA" id="ARBA00023002"/>
    </source>
</evidence>
<feature type="compositionally biased region" description="Basic and acidic residues" evidence="7">
    <location>
        <begin position="394"/>
        <end position="415"/>
    </location>
</feature>
<dbReference type="Pfam" id="PF00107">
    <property type="entry name" value="ADH_zinc_N"/>
    <property type="match status" value="1"/>
</dbReference>
<evidence type="ECO:0000256" key="3">
    <source>
        <dbReference type="ARBA" id="ARBA00022857"/>
    </source>
</evidence>
<dbReference type="PANTHER" id="PTHR43981:SF2">
    <property type="entry name" value="ENOYL-[ACYL-CARRIER-PROTEIN] REDUCTASE, MITOCHONDRIAL"/>
    <property type="match status" value="1"/>
</dbReference>
<dbReference type="FunFam" id="3.40.50.720:FF:000112">
    <property type="entry name" value="Enoyl-[acyl-carrier-protein] reductase 1, mitochondrial"/>
    <property type="match status" value="1"/>
</dbReference>
<evidence type="ECO:0000256" key="4">
    <source>
        <dbReference type="ARBA" id="ARBA00022946"/>
    </source>
</evidence>
<dbReference type="Proteomes" id="UP001172457">
    <property type="component" value="Chromosome 5"/>
</dbReference>
<keyword evidence="3" id="KW-0521">NADP</keyword>
<keyword evidence="6" id="KW-0496">Mitochondrion</keyword>
<name>A0AA38T660_9ASTR</name>
<dbReference type="InterPro" id="IPR011032">
    <property type="entry name" value="GroES-like_sf"/>
</dbReference>
<comment type="caution">
    <text evidence="9">The sequence shown here is derived from an EMBL/GenBank/DDBJ whole genome shotgun (WGS) entry which is preliminary data.</text>
</comment>
<feature type="domain" description="Alcohol dehydrogenase-like C-terminal" evidence="8">
    <location>
        <begin position="198"/>
        <end position="320"/>
    </location>
</feature>
<organism evidence="9 10">
    <name type="scientific">Centaurea solstitialis</name>
    <name type="common">yellow star-thistle</name>
    <dbReference type="NCBI Taxonomy" id="347529"/>
    <lineage>
        <taxon>Eukaryota</taxon>
        <taxon>Viridiplantae</taxon>
        <taxon>Streptophyta</taxon>
        <taxon>Embryophyta</taxon>
        <taxon>Tracheophyta</taxon>
        <taxon>Spermatophyta</taxon>
        <taxon>Magnoliopsida</taxon>
        <taxon>eudicotyledons</taxon>
        <taxon>Gunneridae</taxon>
        <taxon>Pentapetalae</taxon>
        <taxon>asterids</taxon>
        <taxon>campanulids</taxon>
        <taxon>Asterales</taxon>
        <taxon>Asteraceae</taxon>
        <taxon>Carduoideae</taxon>
        <taxon>Cardueae</taxon>
        <taxon>Centaureinae</taxon>
        <taxon>Centaurea</taxon>
    </lineage>
</organism>
<dbReference type="SUPFAM" id="SSF50129">
    <property type="entry name" value="GroES-like"/>
    <property type="match status" value="1"/>
</dbReference>
<comment type="subcellular location">
    <subcellularLocation>
        <location evidence="1">Mitochondrion</location>
    </subcellularLocation>
</comment>
<protein>
    <recommendedName>
        <fullName evidence="8">Alcohol dehydrogenase-like C-terminal domain-containing protein</fullName>
    </recommendedName>
</protein>
<comment type="similarity">
    <text evidence="2">Belongs to the zinc-containing alcohol dehydrogenase family. Quinone oxidoreductase subfamily.</text>
</comment>
<keyword evidence="5" id="KW-0560">Oxidoreductase</keyword>
<dbReference type="InterPro" id="IPR051034">
    <property type="entry name" value="Mito_Enoyl-ACP_Reductase"/>
</dbReference>
<keyword evidence="4" id="KW-0809">Transit peptide</keyword>
<dbReference type="PANTHER" id="PTHR43981">
    <property type="entry name" value="ENOYL-[ACYL-CARRIER-PROTEIN] REDUCTASE, MITOCHONDRIAL"/>
    <property type="match status" value="1"/>
</dbReference>
<dbReference type="CDD" id="cd08290">
    <property type="entry name" value="ETR"/>
    <property type="match status" value="1"/>
</dbReference>
<dbReference type="GO" id="GO:0016491">
    <property type="term" value="F:oxidoreductase activity"/>
    <property type="evidence" value="ECO:0007669"/>
    <property type="project" value="UniProtKB-KW"/>
</dbReference>